<proteinExistence type="predicted"/>
<dbReference type="AlphaFoldDB" id="A0AAW0GF43"/>
<keyword evidence="4" id="KW-1185">Reference proteome</keyword>
<keyword evidence="1" id="KW-0812">Transmembrane</keyword>
<protein>
    <recommendedName>
        <fullName evidence="2">DUF6533 domain-containing protein</fullName>
    </recommendedName>
</protein>
<organism evidence="3 4">
    <name type="scientific">Cerrena zonata</name>
    <dbReference type="NCBI Taxonomy" id="2478898"/>
    <lineage>
        <taxon>Eukaryota</taxon>
        <taxon>Fungi</taxon>
        <taxon>Dikarya</taxon>
        <taxon>Basidiomycota</taxon>
        <taxon>Agaricomycotina</taxon>
        <taxon>Agaricomycetes</taxon>
        <taxon>Polyporales</taxon>
        <taxon>Cerrenaceae</taxon>
        <taxon>Cerrena</taxon>
    </lineage>
</organism>
<comment type="caution">
    <text evidence="3">The sequence shown here is derived from an EMBL/GenBank/DDBJ whole genome shotgun (WGS) entry which is preliminary data.</text>
</comment>
<dbReference type="EMBL" id="JASBNA010000010">
    <property type="protein sequence ID" value="KAK7688728.1"/>
    <property type="molecule type" value="Genomic_DNA"/>
</dbReference>
<evidence type="ECO:0000256" key="1">
    <source>
        <dbReference type="SAM" id="Phobius"/>
    </source>
</evidence>
<reference evidence="3 4" key="1">
    <citation type="submission" date="2022-09" db="EMBL/GenBank/DDBJ databases">
        <authorList>
            <person name="Palmer J.M."/>
        </authorList>
    </citation>
    <scope>NUCLEOTIDE SEQUENCE [LARGE SCALE GENOMIC DNA]</scope>
    <source>
        <strain evidence="3 4">DSM 7382</strain>
    </source>
</reference>
<accession>A0AAW0GF43</accession>
<evidence type="ECO:0000259" key="2">
    <source>
        <dbReference type="Pfam" id="PF20151"/>
    </source>
</evidence>
<evidence type="ECO:0000313" key="4">
    <source>
        <dbReference type="Proteomes" id="UP001385951"/>
    </source>
</evidence>
<evidence type="ECO:0000313" key="3">
    <source>
        <dbReference type="EMBL" id="KAK7688728.1"/>
    </source>
</evidence>
<name>A0AAW0GF43_9APHY</name>
<sequence length="87" mass="9877">MSDVLGLTPDEAISQISQLQIENLIFAVALSLAVYDAILSFPKEVRYIWQRSFGTGTILYLFIRYCTILNILFALLSNLPTYKTVTR</sequence>
<feature type="transmembrane region" description="Helical" evidence="1">
    <location>
        <begin position="53"/>
        <end position="76"/>
    </location>
</feature>
<dbReference type="Pfam" id="PF20151">
    <property type="entry name" value="DUF6533"/>
    <property type="match status" value="1"/>
</dbReference>
<feature type="domain" description="DUF6533" evidence="2">
    <location>
        <begin position="27"/>
        <end position="69"/>
    </location>
</feature>
<keyword evidence="1" id="KW-0472">Membrane</keyword>
<keyword evidence="1" id="KW-1133">Transmembrane helix</keyword>
<dbReference type="InterPro" id="IPR045340">
    <property type="entry name" value="DUF6533"/>
</dbReference>
<dbReference type="Proteomes" id="UP001385951">
    <property type="component" value="Unassembled WGS sequence"/>
</dbReference>
<gene>
    <name evidence="3" type="ORF">QCA50_008267</name>
</gene>